<dbReference type="NCBIfam" id="TIGR01031">
    <property type="entry name" value="rpmF_bact"/>
    <property type="match status" value="1"/>
</dbReference>
<dbReference type="SUPFAM" id="SSF57829">
    <property type="entry name" value="Zn-binding ribosomal proteins"/>
    <property type="match status" value="1"/>
</dbReference>
<dbReference type="Proteomes" id="UP000178392">
    <property type="component" value="Unassembled WGS sequence"/>
</dbReference>
<feature type="region of interest" description="Disordered" evidence="6">
    <location>
        <begin position="1"/>
        <end position="20"/>
    </location>
</feature>
<comment type="similarity">
    <text evidence="1 5">Belongs to the bacterial ribosomal protein bL32 family.</text>
</comment>
<protein>
    <recommendedName>
        <fullName evidence="4 5">Large ribosomal subunit protein bL32</fullName>
    </recommendedName>
</protein>
<gene>
    <name evidence="5" type="primary">rpmF</name>
    <name evidence="7" type="ORF">A3E65_00250</name>
</gene>
<accession>A0A1F6EE28</accession>
<proteinExistence type="inferred from homology"/>
<evidence type="ECO:0000313" key="7">
    <source>
        <dbReference type="EMBL" id="OGG71908.1"/>
    </source>
</evidence>
<comment type="caution">
    <text evidence="7">The sequence shown here is derived from an EMBL/GenBank/DDBJ whole genome shotgun (WGS) entry which is preliminary data.</text>
</comment>
<sequence length="116" mass="13082">MSVRMRHTRSQTKNRRSHHALVAIRTIHTEKGLRLSHRIDEATGTYRGREIVTAKEKGVKKEAKKKGPRTEAAHDHKHEKHEHAHENAEQTRPRGFFGRIMNARPKARSGAGGGGA</sequence>
<evidence type="ECO:0000256" key="6">
    <source>
        <dbReference type="SAM" id="MobiDB-lite"/>
    </source>
</evidence>
<evidence type="ECO:0000256" key="2">
    <source>
        <dbReference type="ARBA" id="ARBA00022980"/>
    </source>
</evidence>
<organism evidence="7 8">
    <name type="scientific">Candidatus Kaiserbacteria bacterium RIFCSPHIGHO2_12_FULL_56_13</name>
    <dbReference type="NCBI Taxonomy" id="1798505"/>
    <lineage>
        <taxon>Bacteria</taxon>
        <taxon>Candidatus Kaiseribacteriota</taxon>
    </lineage>
</organism>
<dbReference type="HAMAP" id="MF_00340">
    <property type="entry name" value="Ribosomal_bL32"/>
    <property type="match status" value="1"/>
</dbReference>
<evidence type="ECO:0000256" key="5">
    <source>
        <dbReference type="HAMAP-Rule" id="MF_00340"/>
    </source>
</evidence>
<evidence type="ECO:0000256" key="3">
    <source>
        <dbReference type="ARBA" id="ARBA00023274"/>
    </source>
</evidence>
<feature type="compositionally biased region" description="Basic and acidic residues" evidence="6">
    <location>
        <begin position="68"/>
        <end position="92"/>
    </location>
</feature>
<dbReference type="InterPro" id="IPR002677">
    <property type="entry name" value="Ribosomal_bL32"/>
</dbReference>
<evidence type="ECO:0000313" key="8">
    <source>
        <dbReference type="Proteomes" id="UP000178392"/>
    </source>
</evidence>
<dbReference type="EMBL" id="MFLS01000029">
    <property type="protein sequence ID" value="OGG71908.1"/>
    <property type="molecule type" value="Genomic_DNA"/>
</dbReference>
<feature type="compositionally biased region" description="Basic residues" evidence="6">
    <location>
        <begin position="1"/>
        <end position="19"/>
    </location>
</feature>
<dbReference type="GO" id="GO:0006412">
    <property type="term" value="P:translation"/>
    <property type="evidence" value="ECO:0007669"/>
    <property type="project" value="UniProtKB-UniRule"/>
</dbReference>
<evidence type="ECO:0000256" key="1">
    <source>
        <dbReference type="ARBA" id="ARBA00008560"/>
    </source>
</evidence>
<keyword evidence="3 5" id="KW-0687">Ribonucleoprotein</keyword>
<keyword evidence="2 5" id="KW-0689">Ribosomal protein</keyword>
<feature type="region of interest" description="Disordered" evidence="6">
    <location>
        <begin position="56"/>
        <end position="96"/>
    </location>
</feature>
<name>A0A1F6EE28_9BACT</name>
<dbReference type="AlphaFoldDB" id="A0A1F6EE28"/>
<dbReference type="Pfam" id="PF01783">
    <property type="entry name" value="Ribosomal_L32p"/>
    <property type="match status" value="1"/>
</dbReference>
<dbReference type="GO" id="GO:0003735">
    <property type="term" value="F:structural constituent of ribosome"/>
    <property type="evidence" value="ECO:0007669"/>
    <property type="project" value="InterPro"/>
</dbReference>
<dbReference type="InterPro" id="IPR011332">
    <property type="entry name" value="Ribosomal_zn-bd"/>
</dbReference>
<dbReference type="GO" id="GO:0015934">
    <property type="term" value="C:large ribosomal subunit"/>
    <property type="evidence" value="ECO:0007669"/>
    <property type="project" value="InterPro"/>
</dbReference>
<evidence type="ECO:0000256" key="4">
    <source>
        <dbReference type="ARBA" id="ARBA00035178"/>
    </source>
</evidence>
<reference evidence="7 8" key="1">
    <citation type="journal article" date="2016" name="Nat. Commun.">
        <title>Thousands of microbial genomes shed light on interconnected biogeochemical processes in an aquifer system.</title>
        <authorList>
            <person name="Anantharaman K."/>
            <person name="Brown C.T."/>
            <person name="Hug L.A."/>
            <person name="Sharon I."/>
            <person name="Castelle C.J."/>
            <person name="Probst A.J."/>
            <person name="Thomas B.C."/>
            <person name="Singh A."/>
            <person name="Wilkins M.J."/>
            <person name="Karaoz U."/>
            <person name="Brodie E.L."/>
            <person name="Williams K.H."/>
            <person name="Hubbard S.S."/>
            <person name="Banfield J.F."/>
        </authorList>
    </citation>
    <scope>NUCLEOTIDE SEQUENCE [LARGE SCALE GENOMIC DNA]</scope>
</reference>